<dbReference type="InterPro" id="IPR002201">
    <property type="entry name" value="Glyco_trans_9"/>
</dbReference>
<dbReference type="OrthoDB" id="9760688at2"/>
<dbReference type="AlphaFoldDB" id="A0A238ZXZ5"/>
<keyword evidence="2 3" id="KW-0808">Transferase</keyword>
<organism evidence="3 4">
    <name type="scientific">Humidesulfovibrio mexicanus</name>
    <dbReference type="NCBI Taxonomy" id="147047"/>
    <lineage>
        <taxon>Bacteria</taxon>
        <taxon>Pseudomonadati</taxon>
        <taxon>Thermodesulfobacteriota</taxon>
        <taxon>Desulfovibrionia</taxon>
        <taxon>Desulfovibrionales</taxon>
        <taxon>Desulfovibrionaceae</taxon>
        <taxon>Humidesulfovibrio</taxon>
    </lineage>
</organism>
<sequence length="359" mass="39941">MADPTSCRIQGLERLQPRRILCCQLRQIGDVLLLTPSLHMLKKRWPDAQIDVFTEKKCAPVLENNPNVNHVWALDRSMGVLEALRYYRTVGRGGGRGRYDLVIDFQQLPRIRWVMAFSDAPVKLSYPPPWYNQLVYTHWAKVSGPYAAKCKAGVLMHAFDLPWENTPPRIYLTEAEKDAARAELAAWGLAPGQTLVTVDPTHRRPARLWPARHYGKLLSLAAHTRPDLRFLLLYGPGELEMASQVRACALDAGLPEDRVILPPRLTTLREMAAMLSLAALHLGNCSSPRHFAVAVGTKSLTVRGSTSNAWTYPGPGHEDVALGLPCQPCSEAPCPHGYKCLNELMPEAVLPRLLALLDA</sequence>
<reference evidence="3 4" key="1">
    <citation type="submission" date="2017-06" db="EMBL/GenBank/DDBJ databases">
        <authorList>
            <person name="Kim H.J."/>
            <person name="Triplett B.A."/>
        </authorList>
    </citation>
    <scope>NUCLEOTIDE SEQUENCE [LARGE SCALE GENOMIC DNA]</scope>
    <source>
        <strain evidence="3 4">DSM 13116</strain>
    </source>
</reference>
<dbReference type="GO" id="GO:0005829">
    <property type="term" value="C:cytosol"/>
    <property type="evidence" value="ECO:0007669"/>
    <property type="project" value="TreeGrafter"/>
</dbReference>
<dbReference type="PANTHER" id="PTHR30160">
    <property type="entry name" value="TETRAACYLDISACCHARIDE 4'-KINASE-RELATED"/>
    <property type="match status" value="1"/>
</dbReference>
<dbReference type="Gene3D" id="3.40.50.2000">
    <property type="entry name" value="Glycogen Phosphorylase B"/>
    <property type="match status" value="2"/>
</dbReference>
<accession>A0A238ZXZ5</accession>
<dbReference type="EMBL" id="FZOC01000003">
    <property type="protein sequence ID" value="SNR87523.1"/>
    <property type="molecule type" value="Genomic_DNA"/>
</dbReference>
<name>A0A238ZXZ5_9BACT</name>
<evidence type="ECO:0000256" key="1">
    <source>
        <dbReference type="ARBA" id="ARBA00022676"/>
    </source>
</evidence>
<protein>
    <submittedName>
        <fullName evidence="3">Heptosyltransferase-3</fullName>
    </submittedName>
</protein>
<dbReference type="Proteomes" id="UP000198324">
    <property type="component" value="Unassembled WGS sequence"/>
</dbReference>
<keyword evidence="4" id="KW-1185">Reference proteome</keyword>
<proteinExistence type="predicted"/>
<dbReference type="PANTHER" id="PTHR30160:SF1">
    <property type="entry name" value="LIPOPOLYSACCHARIDE 1,2-N-ACETYLGLUCOSAMINETRANSFERASE-RELATED"/>
    <property type="match status" value="1"/>
</dbReference>
<dbReference type="SUPFAM" id="SSF53756">
    <property type="entry name" value="UDP-Glycosyltransferase/glycogen phosphorylase"/>
    <property type="match status" value="1"/>
</dbReference>
<evidence type="ECO:0000313" key="4">
    <source>
        <dbReference type="Proteomes" id="UP000198324"/>
    </source>
</evidence>
<evidence type="ECO:0000256" key="2">
    <source>
        <dbReference type="ARBA" id="ARBA00022679"/>
    </source>
</evidence>
<dbReference type="InterPro" id="IPR051199">
    <property type="entry name" value="LPS_LOS_Heptosyltrfase"/>
</dbReference>
<keyword evidence="1" id="KW-0328">Glycosyltransferase</keyword>
<dbReference type="RefSeq" id="WP_089273620.1">
    <property type="nucleotide sequence ID" value="NZ_FZOC01000003.1"/>
</dbReference>
<dbReference type="CDD" id="cd03789">
    <property type="entry name" value="GT9_LPS_heptosyltransferase"/>
    <property type="match status" value="1"/>
</dbReference>
<dbReference type="GO" id="GO:0008713">
    <property type="term" value="F:ADP-heptose-lipopolysaccharide heptosyltransferase activity"/>
    <property type="evidence" value="ECO:0007669"/>
    <property type="project" value="TreeGrafter"/>
</dbReference>
<evidence type="ECO:0000313" key="3">
    <source>
        <dbReference type="EMBL" id="SNR87523.1"/>
    </source>
</evidence>
<gene>
    <name evidence="3" type="ORF">SAMN04488503_1656</name>
</gene>
<dbReference type="GO" id="GO:0009244">
    <property type="term" value="P:lipopolysaccharide core region biosynthetic process"/>
    <property type="evidence" value="ECO:0007669"/>
    <property type="project" value="TreeGrafter"/>
</dbReference>
<dbReference type="Pfam" id="PF01075">
    <property type="entry name" value="Glyco_transf_9"/>
    <property type="match status" value="1"/>
</dbReference>